<reference evidence="5" key="1">
    <citation type="journal article" date="2014" name="BMC Genomics">
        <title>Genome sequencing of two Neorhizobium galegae strains reveals a noeT gene responsible for the unusual acetylation of the nodulation factors.</title>
        <authorList>
            <person name="Osterman J."/>
            <person name="Marsh J."/>
            <person name="Laine P.K."/>
            <person name="Zeng Z."/>
            <person name="Alatalo E."/>
            <person name="Sullivan J.T."/>
            <person name="Young J.P."/>
            <person name="Thomas-Oates J."/>
            <person name="Paulin L."/>
            <person name="Lindstrom K."/>
        </authorList>
    </citation>
    <scope>NUCLEOTIDE SEQUENCE [LARGE SCALE GENOMIC DNA]</scope>
    <source>
        <strain evidence="5">HAMBI 1141</strain>
    </source>
</reference>
<proteinExistence type="inferred from homology"/>
<accession>A0A068TBN9</accession>
<sequence length="80" mass="9161">MTAITLAEAKEKLGELIDRVAQGETVEITRDGLAVAQLAPPRLRKQPIDFEMLKAIREKMPPQSEDAGTFMRRFRDDERY</sequence>
<dbReference type="PATRIC" id="fig|1028801.3.peg.2482"/>
<dbReference type="AlphaFoldDB" id="A0A068TBN9"/>
<evidence type="ECO:0000256" key="1">
    <source>
        <dbReference type="ARBA" id="ARBA00009981"/>
    </source>
</evidence>
<dbReference type="RefSeq" id="WP_038544116.1">
    <property type="nucleotide sequence ID" value="NZ_HG938355.1"/>
</dbReference>
<gene>
    <name evidence="4" type="ORF">RG1141_CH24480</name>
</gene>
<dbReference type="HOGENOM" id="CLU_163140_7_1_5"/>
<organism evidence="4 5">
    <name type="scientific">Neorhizobium galegae bv. officinalis bv. officinalis str. HAMBI 1141</name>
    <dbReference type="NCBI Taxonomy" id="1028801"/>
    <lineage>
        <taxon>Bacteria</taxon>
        <taxon>Pseudomonadati</taxon>
        <taxon>Pseudomonadota</taxon>
        <taxon>Alphaproteobacteria</taxon>
        <taxon>Hyphomicrobiales</taxon>
        <taxon>Rhizobiaceae</taxon>
        <taxon>Rhizobium/Agrobacterium group</taxon>
        <taxon>Neorhizobium</taxon>
    </lineage>
</organism>
<evidence type="ECO:0000313" key="4">
    <source>
        <dbReference type="EMBL" id="CDN54785.1"/>
    </source>
</evidence>
<evidence type="ECO:0000313" key="5">
    <source>
        <dbReference type="Proteomes" id="UP000028186"/>
    </source>
</evidence>
<name>A0A068TBN9_NEOGA</name>
<evidence type="ECO:0000256" key="2">
    <source>
        <dbReference type="RuleBase" id="RU362080"/>
    </source>
</evidence>
<comment type="similarity">
    <text evidence="1 2">Belongs to the phD/YefM antitoxin family.</text>
</comment>
<dbReference type="eggNOG" id="COG4118">
    <property type="taxonomic scope" value="Bacteria"/>
</dbReference>
<feature type="region of interest" description="Disordered" evidence="3">
    <location>
        <begin position="59"/>
        <end position="80"/>
    </location>
</feature>
<protein>
    <recommendedName>
        <fullName evidence="2">Antitoxin</fullName>
    </recommendedName>
</protein>
<dbReference type="KEGG" id="ngl:RG1141_CH24480"/>
<dbReference type="NCBIfam" id="TIGR01552">
    <property type="entry name" value="phd_fam"/>
    <property type="match status" value="1"/>
</dbReference>
<evidence type="ECO:0000256" key="3">
    <source>
        <dbReference type="SAM" id="MobiDB-lite"/>
    </source>
</evidence>
<dbReference type="InterPro" id="IPR006442">
    <property type="entry name" value="Antitoxin_Phd/YefM"/>
</dbReference>
<dbReference type="Gene3D" id="3.40.1620.10">
    <property type="entry name" value="YefM-like domain"/>
    <property type="match status" value="1"/>
</dbReference>
<dbReference type="InterPro" id="IPR036165">
    <property type="entry name" value="YefM-like_sf"/>
</dbReference>
<dbReference type="EMBL" id="HG938355">
    <property type="protein sequence ID" value="CDN54785.1"/>
    <property type="molecule type" value="Genomic_DNA"/>
</dbReference>
<comment type="function">
    <text evidence="2">Antitoxin component of a type II toxin-antitoxin (TA) system.</text>
</comment>
<dbReference type="Proteomes" id="UP000028186">
    <property type="component" value="Chromosome I"/>
</dbReference>
<dbReference type="SUPFAM" id="SSF143120">
    <property type="entry name" value="YefM-like"/>
    <property type="match status" value="1"/>
</dbReference>
<dbReference type="Pfam" id="PF02604">
    <property type="entry name" value="PhdYeFM_antitox"/>
    <property type="match status" value="1"/>
</dbReference>